<dbReference type="AlphaFoldDB" id="W2SRZ4"/>
<evidence type="ECO:0000313" key="2">
    <source>
        <dbReference type="Proteomes" id="UP000053676"/>
    </source>
</evidence>
<dbReference type="Proteomes" id="UP000053676">
    <property type="component" value="Unassembled WGS sequence"/>
</dbReference>
<evidence type="ECO:0000313" key="1">
    <source>
        <dbReference type="EMBL" id="ETN72253.1"/>
    </source>
</evidence>
<protein>
    <submittedName>
        <fullName evidence="1">Uncharacterized protein</fullName>
    </submittedName>
</protein>
<gene>
    <name evidence="1" type="ORF">NECAME_13923</name>
</gene>
<reference evidence="2" key="1">
    <citation type="journal article" date="2014" name="Nat. Genet.">
        <title>Genome of the human hookworm Necator americanus.</title>
        <authorList>
            <person name="Tang Y.T."/>
            <person name="Gao X."/>
            <person name="Rosa B.A."/>
            <person name="Abubucker S."/>
            <person name="Hallsworth-Pepin K."/>
            <person name="Martin J."/>
            <person name="Tyagi R."/>
            <person name="Heizer E."/>
            <person name="Zhang X."/>
            <person name="Bhonagiri-Palsikar V."/>
            <person name="Minx P."/>
            <person name="Warren W.C."/>
            <person name="Wang Q."/>
            <person name="Zhan B."/>
            <person name="Hotez P.J."/>
            <person name="Sternberg P.W."/>
            <person name="Dougall A."/>
            <person name="Gaze S.T."/>
            <person name="Mulvenna J."/>
            <person name="Sotillo J."/>
            <person name="Ranganathan S."/>
            <person name="Rabelo E.M."/>
            <person name="Wilson R.K."/>
            <person name="Felgner P.L."/>
            <person name="Bethony J."/>
            <person name="Hawdon J.M."/>
            <person name="Gasser R.B."/>
            <person name="Loukas A."/>
            <person name="Mitreva M."/>
        </authorList>
    </citation>
    <scope>NUCLEOTIDE SEQUENCE [LARGE SCALE GENOMIC DNA]</scope>
</reference>
<accession>W2SRZ4</accession>
<keyword evidence="2" id="KW-1185">Reference proteome</keyword>
<sequence length="80" mass="8728">MAIRRRITPVGVIEDNFYKGLANIFLALRVNSWLQVVYTTTLQQLTGAKQIEGSSDAIVVTGISYTTTLPTTPITAGKKD</sequence>
<dbReference type="EMBL" id="KI665007">
    <property type="protein sequence ID" value="ETN72253.1"/>
    <property type="molecule type" value="Genomic_DNA"/>
</dbReference>
<organism evidence="1 2">
    <name type="scientific">Necator americanus</name>
    <name type="common">Human hookworm</name>
    <dbReference type="NCBI Taxonomy" id="51031"/>
    <lineage>
        <taxon>Eukaryota</taxon>
        <taxon>Metazoa</taxon>
        <taxon>Ecdysozoa</taxon>
        <taxon>Nematoda</taxon>
        <taxon>Chromadorea</taxon>
        <taxon>Rhabditida</taxon>
        <taxon>Rhabditina</taxon>
        <taxon>Rhabditomorpha</taxon>
        <taxon>Strongyloidea</taxon>
        <taxon>Ancylostomatidae</taxon>
        <taxon>Bunostominae</taxon>
        <taxon>Necator</taxon>
    </lineage>
</organism>
<dbReference type="KEGG" id="nai:NECAME_13923"/>
<name>W2SRZ4_NECAM</name>
<proteinExistence type="predicted"/>